<reference evidence="2 3" key="1">
    <citation type="journal article" date="2024" name="Microbiol. Resour. Announc.">
        <title>Genome annotations for the ascomycete fungi Trichoderma harzianum, Trichoderma aggressivum, and Purpureocillium lilacinum.</title>
        <authorList>
            <person name="Beijen E.P.W."/>
            <person name="Ohm R.A."/>
        </authorList>
    </citation>
    <scope>NUCLEOTIDE SEQUENCE [LARGE SCALE GENOMIC DNA]</scope>
    <source>
        <strain evidence="2 3">CBS 150709</strain>
    </source>
</reference>
<evidence type="ECO:0000313" key="2">
    <source>
        <dbReference type="EMBL" id="KAK4081898.1"/>
    </source>
</evidence>
<feature type="compositionally biased region" description="Basic and acidic residues" evidence="1">
    <location>
        <begin position="147"/>
        <end position="160"/>
    </location>
</feature>
<dbReference type="EMBL" id="JAWRVI010000070">
    <property type="protein sequence ID" value="KAK4081898.1"/>
    <property type="molecule type" value="Genomic_DNA"/>
</dbReference>
<organism evidence="2 3">
    <name type="scientific">Purpureocillium lilacinum</name>
    <name type="common">Paecilomyces lilacinus</name>
    <dbReference type="NCBI Taxonomy" id="33203"/>
    <lineage>
        <taxon>Eukaryota</taxon>
        <taxon>Fungi</taxon>
        <taxon>Dikarya</taxon>
        <taxon>Ascomycota</taxon>
        <taxon>Pezizomycotina</taxon>
        <taxon>Sordariomycetes</taxon>
        <taxon>Hypocreomycetidae</taxon>
        <taxon>Hypocreales</taxon>
        <taxon>Ophiocordycipitaceae</taxon>
        <taxon>Purpureocillium</taxon>
    </lineage>
</organism>
<comment type="caution">
    <text evidence="2">The sequence shown here is derived from an EMBL/GenBank/DDBJ whole genome shotgun (WGS) entry which is preliminary data.</text>
</comment>
<sequence length="214" mass="23753">MDQARLSQAPIGLERCARRYRRARRASLPQTLSPGRGFRWNRRGRLSLDPSTTNGLFEQLTGVAQVRKFVKPSNLSQIPSRNTHHSDRMSAWSNETAESSISTAAETYPPKDGPVLAQLAATCLTMNAAITPDRLSTSRNSFAPSNHHADVDMSESHQQEYTESEYEPTIRNPTRPSTPTPSELDNSFRIEVRHQCQTSRTGSLPAGGSEFVSL</sequence>
<feature type="compositionally biased region" description="Low complexity" evidence="1">
    <location>
        <begin position="169"/>
        <end position="182"/>
    </location>
</feature>
<keyword evidence="3" id="KW-1185">Reference proteome</keyword>
<gene>
    <name evidence="2" type="ORF">Purlil1_11490</name>
</gene>
<proteinExistence type="predicted"/>
<protein>
    <submittedName>
        <fullName evidence="2">Uncharacterized protein</fullName>
    </submittedName>
</protein>
<dbReference type="Proteomes" id="UP001287286">
    <property type="component" value="Unassembled WGS sequence"/>
</dbReference>
<accession>A0ABR0BJJ7</accession>
<evidence type="ECO:0000313" key="3">
    <source>
        <dbReference type="Proteomes" id="UP001287286"/>
    </source>
</evidence>
<name>A0ABR0BJJ7_PURLI</name>
<feature type="region of interest" description="Disordered" evidence="1">
    <location>
        <begin position="146"/>
        <end position="214"/>
    </location>
</feature>
<evidence type="ECO:0000256" key="1">
    <source>
        <dbReference type="SAM" id="MobiDB-lite"/>
    </source>
</evidence>